<keyword evidence="5" id="KW-1185">Reference proteome</keyword>
<dbReference type="PANTHER" id="PTHR31988">
    <property type="entry name" value="ESTERASE, PUTATIVE (DUF303)-RELATED"/>
    <property type="match status" value="1"/>
</dbReference>
<dbReference type="Pfam" id="PF03629">
    <property type="entry name" value="SASA"/>
    <property type="match status" value="1"/>
</dbReference>
<dbReference type="SUPFAM" id="SSF52266">
    <property type="entry name" value="SGNH hydrolase"/>
    <property type="match status" value="1"/>
</dbReference>
<feature type="domain" description="Sialate O-acetylesterase" evidence="3">
    <location>
        <begin position="25"/>
        <end position="271"/>
    </location>
</feature>
<protein>
    <recommendedName>
        <fullName evidence="3">Sialate O-acetylesterase domain-containing protein</fullName>
    </recommendedName>
</protein>
<keyword evidence="2" id="KW-0732">Signal</keyword>
<comment type="caution">
    <text evidence="4">The sequence shown here is derived from an EMBL/GenBank/DDBJ whole genome shotgun (WGS) entry which is preliminary data.</text>
</comment>
<reference evidence="4 5" key="1">
    <citation type="submission" date="2017-01" db="EMBL/GenBank/DDBJ databases">
        <authorList>
            <person name="Varghese N."/>
            <person name="Submissions S."/>
        </authorList>
    </citation>
    <scope>NUCLEOTIDE SEQUENCE [LARGE SCALE GENOMIC DNA]</scope>
    <source>
        <strain evidence="4 5">DSM 2061</strain>
    </source>
</reference>
<dbReference type="InterPro" id="IPR005181">
    <property type="entry name" value="SASA"/>
</dbReference>
<dbReference type="Proteomes" id="UP000185728">
    <property type="component" value="Unassembled WGS sequence"/>
</dbReference>
<evidence type="ECO:0000259" key="3">
    <source>
        <dbReference type="Pfam" id="PF03629"/>
    </source>
</evidence>
<dbReference type="Gene3D" id="3.40.50.1110">
    <property type="entry name" value="SGNH hydrolase"/>
    <property type="match status" value="1"/>
</dbReference>
<proteinExistence type="predicted"/>
<evidence type="ECO:0000313" key="4">
    <source>
        <dbReference type="EMBL" id="SIT08429.1"/>
    </source>
</evidence>
<evidence type="ECO:0000256" key="1">
    <source>
        <dbReference type="ARBA" id="ARBA00022801"/>
    </source>
</evidence>
<name>A0ABY1L1A1_9FLAO</name>
<accession>A0ABY1L1A1</accession>
<evidence type="ECO:0000256" key="2">
    <source>
        <dbReference type="SAM" id="SignalP"/>
    </source>
</evidence>
<dbReference type="RefSeq" id="WP_245800115.1">
    <property type="nucleotide sequence ID" value="NZ_FTOB01000009.1"/>
</dbReference>
<sequence length="277" mass="30870">MRTRALVLLLFVFTSLKGFTQDPNFHIYLCFGQSNMEGSASIQPEDLIVSSRFKLMPSTDCGEVGKQKGFWYTAIPPLSQCGAGLSPADYFGRTMVQKLPDSISVGVINVAIGGCDIRLFDKDIYEDYTETYKETWFTDKIKAYGGHPYQRLITMAKQAQKTGVIKGILLHQGETNQDDKNWPQYVKKVYRDMLEDLGLDAKNVPLLAGEVVGEDQGGVCASMNKIINTLPQTIPTAHIISSKGCTVREDHVHFDSDGVRELGKRYAEKMLALERGE</sequence>
<feature type="chain" id="PRO_5046799415" description="Sialate O-acetylesterase domain-containing protein" evidence="2">
    <location>
        <begin position="21"/>
        <end position="277"/>
    </location>
</feature>
<gene>
    <name evidence="4" type="ORF">SAMN05421766_10933</name>
</gene>
<dbReference type="PANTHER" id="PTHR31988:SF19">
    <property type="entry name" value="9-O-ACETYL-N-ACETYLNEURAMINIC ACID DEACETYLASE-RELATED"/>
    <property type="match status" value="1"/>
</dbReference>
<feature type="signal peptide" evidence="2">
    <location>
        <begin position="1"/>
        <end position="20"/>
    </location>
</feature>
<keyword evidence="1" id="KW-0378">Hydrolase</keyword>
<dbReference type="EMBL" id="FTOB01000009">
    <property type="protein sequence ID" value="SIT08429.1"/>
    <property type="molecule type" value="Genomic_DNA"/>
</dbReference>
<dbReference type="InterPro" id="IPR036514">
    <property type="entry name" value="SGNH_hydro_sf"/>
</dbReference>
<evidence type="ECO:0000313" key="5">
    <source>
        <dbReference type="Proteomes" id="UP000185728"/>
    </source>
</evidence>
<dbReference type="InterPro" id="IPR052940">
    <property type="entry name" value="Carb_Esterase_6"/>
</dbReference>
<organism evidence="4 5">
    <name type="scientific">Zobellia uliginosa</name>
    <dbReference type="NCBI Taxonomy" id="143224"/>
    <lineage>
        <taxon>Bacteria</taxon>
        <taxon>Pseudomonadati</taxon>
        <taxon>Bacteroidota</taxon>
        <taxon>Flavobacteriia</taxon>
        <taxon>Flavobacteriales</taxon>
        <taxon>Flavobacteriaceae</taxon>
        <taxon>Zobellia</taxon>
    </lineage>
</organism>